<dbReference type="SUPFAM" id="SSF54695">
    <property type="entry name" value="POZ domain"/>
    <property type="match status" value="1"/>
</dbReference>
<dbReference type="InterPro" id="IPR052436">
    <property type="entry name" value="LTO1_adapter"/>
</dbReference>
<dbReference type="OrthoDB" id="9451547at2759"/>
<feature type="domain" description="Essential protein Yae1 N-terminal" evidence="2">
    <location>
        <begin position="363"/>
        <end position="401"/>
    </location>
</feature>
<evidence type="ECO:0000256" key="1">
    <source>
        <dbReference type="ARBA" id="ARBA00038090"/>
    </source>
</evidence>
<sequence>MAAVAPSSSPITQVSQQPTQANLQPQLLTRLQLDLRGERFSVDREIIMNLPESVLLCLFPNGLVLSRQSVALSDGGENEEDEEIYPVDFDPKCFSYVLSFFRNASDTFYGTATTPGLFARQQHLAENEPTPDFGPPRSQNPLLTKQAIIVLREELEYFAIPPKDGKASTDSSGIANDALLEIKRQCGQVLLEKRNIFTALQRNVNKENNLAEQHLIDMLCMSGFDREDMWGFRALEPSRCCISSIALVLLKTGITHNGPPYHGDPAVSAVTIDYIQMATAQKLLLFWRKPARKCWWDGAEVELERPGQDPLDVKLWARRVWTLELSLFLAAIDTLFFSCIISGTFCVGLSHRSILTLRFYDSGYSDGVEHGKIHGSIEGRQLGREKGFEMWEELGFYEGFAKLWKTLSEHGKGKDNRVKHNASLLLDLIAQFPTENPSHSTFEDLDIPKLFAQIRARYKVLCSILGVKPSLRAAQSHASTSVDDDSAAIRQLKTNDVWAVEIKQDPGPVDYSF</sequence>
<dbReference type="InterPro" id="IPR011333">
    <property type="entry name" value="SKP1/BTB/POZ_sf"/>
</dbReference>
<dbReference type="EMBL" id="LNZH02000190">
    <property type="protein sequence ID" value="OCB87561.1"/>
    <property type="molecule type" value="Genomic_DNA"/>
</dbReference>
<dbReference type="PANTHER" id="PTHR28532:SF1">
    <property type="entry name" value="ORAL CANCER OVEREXPRESSED 1"/>
    <property type="match status" value="1"/>
</dbReference>
<evidence type="ECO:0000313" key="3">
    <source>
        <dbReference type="EMBL" id="OCB87561.1"/>
    </source>
</evidence>
<name>A0A9Q5HX52_SANBA</name>
<dbReference type="Pfam" id="PF09811">
    <property type="entry name" value="Yae1_N"/>
    <property type="match status" value="1"/>
</dbReference>
<reference evidence="3" key="1">
    <citation type="submission" date="2016-06" db="EMBL/GenBank/DDBJ databases">
        <title>Draft Genome sequence of the fungus Inonotus baumii.</title>
        <authorList>
            <person name="Zhu H."/>
            <person name="Lin W."/>
        </authorList>
    </citation>
    <scope>NUCLEOTIDE SEQUENCE</scope>
    <source>
        <strain evidence="3">821</strain>
    </source>
</reference>
<comment type="caution">
    <text evidence="3">The sequence shown here is derived from an EMBL/GenBank/DDBJ whole genome shotgun (WGS) entry which is preliminary data.</text>
</comment>
<dbReference type="PANTHER" id="PTHR28532">
    <property type="entry name" value="GEO13458P1"/>
    <property type="match status" value="1"/>
</dbReference>
<organism evidence="3 4">
    <name type="scientific">Sanghuangporus baumii</name>
    <name type="common">Phellinus baumii</name>
    <dbReference type="NCBI Taxonomy" id="108892"/>
    <lineage>
        <taxon>Eukaryota</taxon>
        <taxon>Fungi</taxon>
        <taxon>Dikarya</taxon>
        <taxon>Basidiomycota</taxon>
        <taxon>Agaricomycotina</taxon>
        <taxon>Agaricomycetes</taxon>
        <taxon>Hymenochaetales</taxon>
        <taxon>Hymenochaetaceae</taxon>
        <taxon>Sanghuangporus</taxon>
    </lineage>
</organism>
<dbReference type="Gene3D" id="3.30.710.10">
    <property type="entry name" value="Potassium Channel Kv1.1, Chain A"/>
    <property type="match status" value="1"/>
</dbReference>
<dbReference type="Proteomes" id="UP000757232">
    <property type="component" value="Unassembled WGS sequence"/>
</dbReference>
<keyword evidence="4" id="KW-1185">Reference proteome</keyword>
<protein>
    <submittedName>
        <fullName evidence="3">Phosphatase activator</fullName>
    </submittedName>
</protein>
<proteinExistence type="inferred from homology"/>
<dbReference type="AlphaFoldDB" id="A0A9Q5HX52"/>
<evidence type="ECO:0000313" key="4">
    <source>
        <dbReference type="Proteomes" id="UP000757232"/>
    </source>
</evidence>
<accession>A0A9Q5HX52</accession>
<comment type="similarity">
    <text evidence="1">Belongs to the LTO1 family.</text>
</comment>
<gene>
    <name evidence="3" type="ORF">A7U60_g5264</name>
</gene>
<dbReference type="InterPro" id="IPR019191">
    <property type="entry name" value="Essential_protein_Yae1_N"/>
</dbReference>
<evidence type="ECO:0000259" key="2">
    <source>
        <dbReference type="Pfam" id="PF09811"/>
    </source>
</evidence>